<keyword evidence="3 6" id="KW-0732">Signal</keyword>
<feature type="domain" description="Peptidase A1" evidence="7">
    <location>
        <begin position="28"/>
        <end position="336"/>
    </location>
</feature>
<feature type="chain" id="PRO_5040484610" description="Peptidase A1 domain-containing protein" evidence="6">
    <location>
        <begin position="21"/>
        <end position="352"/>
    </location>
</feature>
<organism evidence="8 9">
    <name type="scientific">Glutinoglossum americanum</name>
    <dbReference type="NCBI Taxonomy" id="1670608"/>
    <lineage>
        <taxon>Eukaryota</taxon>
        <taxon>Fungi</taxon>
        <taxon>Dikarya</taxon>
        <taxon>Ascomycota</taxon>
        <taxon>Pezizomycotina</taxon>
        <taxon>Geoglossomycetes</taxon>
        <taxon>Geoglossales</taxon>
        <taxon>Geoglossaceae</taxon>
        <taxon>Glutinoglossum</taxon>
    </lineage>
</organism>
<comment type="similarity">
    <text evidence="1">Belongs to the peptidase A1 family.</text>
</comment>
<reference evidence="8" key="1">
    <citation type="submission" date="2021-03" db="EMBL/GenBank/DDBJ databases">
        <title>Comparative genomics and phylogenomic investigation of the class Geoglossomycetes provide insights into ecological specialization and systematics.</title>
        <authorList>
            <person name="Melie T."/>
            <person name="Pirro S."/>
            <person name="Miller A.N."/>
            <person name="Quandt A."/>
        </authorList>
    </citation>
    <scope>NUCLEOTIDE SEQUENCE</scope>
    <source>
        <strain evidence="8">GBOQ0MN5Z8</strain>
    </source>
</reference>
<evidence type="ECO:0000256" key="5">
    <source>
        <dbReference type="ARBA" id="ARBA00022801"/>
    </source>
</evidence>
<dbReference type="PANTHER" id="PTHR47966">
    <property type="entry name" value="BETA-SITE APP-CLEAVING ENZYME, ISOFORM A-RELATED"/>
    <property type="match status" value="1"/>
</dbReference>
<keyword evidence="2" id="KW-0645">Protease</keyword>
<protein>
    <recommendedName>
        <fullName evidence="7">Peptidase A1 domain-containing protein</fullName>
    </recommendedName>
</protein>
<proteinExistence type="inferred from homology"/>
<evidence type="ECO:0000256" key="2">
    <source>
        <dbReference type="ARBA" id="ARBA00022670"/>
    </source>
</evidence>
<dbReference type="SUPFAM" id="SSF50630">
    <property type="entry name" value="Acid proteases"/>
    <property type="match status" value="1"/>
</dbReference>
<dbReference type="CDD" id="cd05474">
    <property type="entry name" value="SAP_like"/>
    <property type="match status" value="1"/>
</dbReference>
<dbReference type="Proteomes" id="UP000698800">
    <property type="component" value="Unassembled WGS sequence"/>
</dbReference>
<dbReference type="GO" id="GO:0006508">
    <property type="term" value="P:proteolysis"/>
    <property type="evidence" value="ECO:0007669"/>
    <property type="project" value="UniProtKB-KW"/>
</dbReference>
<dbReference type="GO" id="GO:0004190">
    <property type="term" value="F:aspartic-type endopeptidase activity"/>
    <property type="evidence" value="ECO:0007669"/>
    <property type="project" value="UniProtKB-KW"/>
</dbReference>
<dbReference type="InterPro" id="IPR001461">
    <property type="entry name" value="Aspartic_peptidase_A1"/>
</dbReference>
<sequence length="352" mass="38042">MKLLPILALSSSIFSICVNALQLMARENPAVIRIGIERANYSPVDRRRDPLALPLANWEVDDTELSSTYRYLNSLFYISYFDQTSSGGDYGTDVFHIAGADLANQQIGVGIDTNKSRGLLGIGFSQDEAADTKYPNVPQSLVDHGYIHTNAYSVWLNDLQASTGEILFGGINRGKFSGELQLYDMSDAGIMIGKLMVNLTGIGITSGTSGEQTNIPFPTGFGIPALMDTGTTLVYLGDALFNPIATYFNAQYDSELEAYSVSCAFAQDSTTVDFFFPSLTISVPMSEIVDTVNEGATGCRFGLHLAGKGKPLILGDVFLRSAYVVYDLKNLQIGLAQSSFGSTVDDIVEIVD</sequence>
<dbReference type="PROSITE" id="PS51767">
    <property type="entry name" value="PEPTIDASE_A1"/>
    <property type="match status" value="1"/>
</dbReference>
<feature type="signal peptide" evidence="6">
    <location>
        <begin position="1"/>
        <end position="20"/>
    </location>
</feature>
<evidence type="ECO:0000256" key="3">
    <source>
        <dbReference type="ARBA" id="ARBA00022729"/>
    </source>
</evidence>
<evidence type="ECO:0000313" key="8">
    <source>
        <dbReference type="EMBL" id="KAH0541371.1"/>
    </source>
</evidence>
<evidence type="ECO:0000256" key="1">
    <source>
        <dbReference type="ARBA" id="ARBA00007447"/>
    </source>
</evidence>
<gene>
    <name evidence="8" type="ORF">FGG08_004135</name>
</gene>
<keyword evidence="9" id="KW-1185">Reference proteome</keyword>
<keyword evidence="5" id="KW-0378">Hydrolase</keyword>
<dbReference type="InterPro" id="IPR033121">
    <property type="entry name" value="PEPTIDASE_A1"/>
</dbReference>
<dbReference type="EMBL" id="JAGHQL010000080">
    <property type="protein sequence ID" value="KAH0541371.1"/>
    <property type="molecule type" value="Genomic_DNA"/>
</dbReference>
<keyword evidence="4" id="KW-0064">Aspartyl protease</keyword>
<dbReference type="Gene3D" id="2.40.70.10">
    <property type="entry name" value="Acid Proteases"/>
    <property type="match status" value="2"/>
</dbReference>
<dbReference type="PANTHER" id="PTHR47966:SF65">
    <property type="entry name" value="ASPARTIC-TYPE ENDOPEPTIDASE"/>
    <property type="match status" value="1"/>
</dbReference>
<evidence type="ECO:0000256" key="4">
    <source>
        <dbReference type="ARBA" id="ARBA00022750"/>
    </source>
</evidence>
<dbReference type="OrthoDB" id="771136at2759"/>
<evidence type="ECO:0000313" key="9">
    <source>
        <dbReference type="Proteomes" id="UP000698800"/>
    </source>
</evidence>
<comment type="caution">
    <text evidence="8">The sequence shown here is derived from an EMBL/GenBank/DDBJ whole genome shotgun (WGS) entry which is preliminary data.</text>
</comment>
<dbReference type="InterPro" id="IPR033876">
    <property type="entry name" value="SAP-like"/>
</dbReference>
<dbReference type="Pfam" id="PF00026">
    <property type="entry name" value="Asp"/>
    <property type="match status" value="1"/>
</dbReference>
<accession>A0A9P8L466</accession>
<evidence type="ECO:0000256" key="6">
    <source>
        <dbReference type="SAM" id="SignalP"/>
    </source>
</evidence>
<dbReference type="InterPro" id="IPR021109">
    <property type="entry name" value="Peptidase_aspartic_dom_sf"/>
</dbReference>
<name>A0A9P8L466_9PEZI</name>
<dbReference type="AlphaFoldDB" id="A0A9P8L466"/>
<evidence type="ECO:0000259" key="7">
    <source>
        <dbReference type="PROSITE" id="PS51767"/>
    </source>
</evidence>
<dbReference type="PRINTS" id="PR00792">
    <property type="entry name" value="PEPSIN"/>
</dbReference>